<evidence type="ECO:0000256" key="2">
    <source>
        <dbReference type="ARBA" id="ARBA00005099"/>
    </source>
</evidence>
<keyword evidence="12" id="KW-0963">Cytoplasm</keyword>
<comment type="caution">
    <text evidence="12">Lacks conserved residue(s) required for the propagation of feature annotation.</text>
</comment>
<feature type="binding site" evidence="12">
    <location>
        <begin position="64"/>
        <end position="65"/>
    </location>
    <ligand>
        <name>pyridoxal 5'-phosphate</name>
        <dbReference type="ChEBI" id="CHEBI:597326"/>
    </ligand>
</feature>
<evidence type="ECO:0000313" key="15">
    <source>
        <dbReference type="Proteomes" id="UP000268033"/>
    </source>
</evidence>
<comment type="subunit">
    <text evidence="12">Homodimer.</text>
</comment>
<sequence>MLPPAVMQRAQSEMIDWQGRGVSVMEVSHRDKPFMAVAAKAEADLRELMAIPNNYKVLFLAGGGRSQFTAVPLNLLKEGEQADYLITGQWSKAAYEEAKRFRDVAIAGEIDMSQKPISLPTDIKVRDGAKYLHYCPNETVDGIEMFEEPNVAVPLVADMSSCILSRQIDVSKYGLIYAGAQKNIGPSGLVVVIVRDDLLRDDLVVPCIWDYTKQAEQGSMLNTPPTYSWYLAGLVFEWLKEVGGVAAMEAHNAAKAELLYGAIDSIGLYQNLVAPSCRSRMNVVWQLKDESLNEAFLAEAEALGLMALKGHRFVGGMRASMYNAMPLEGTQALVTFMADFAKRHG</sequence>
<keyword evidence="15" id="KW-1185">Reference proteome</keyword>
<feature type="binding site" evidence="12">
    <location>
        <position position="90"/>
    </location>
    <ligand>
        <name>pyridoxal 5'-phosphate</name>
        <dbReference type="ChEBI" id="CHEBI:597326"/>
    </ligand>
</feature>
<comment type="function">
    <text evidence="12">Catalyzes the reversible conversion of 3-phosphohydroxypyruvate to phosphoserine and of 3-hydroxy-2-oxo-4-phosphonooxybutanoate to phosphohydroxythreonine.</text>
</comment>
<comment type="catalytic activity">
    <reaction evidence="11 12">
        <text>O-phospho-L-serine + 2-oxoglutarate = 3-phosphooxypyruvate + L-glutamate</text>
        <dbReference type="Rhea" id="RHEA:14329"/>
        <dbReference type="ChEBI" id="CHEBI:16810"/>
        <dbReference type="ChEBI" id="CHEBI:18110"/>
        <dbReference type="ChEBI" id="CHEBI:29985"/>
        <dbReference type="ChEBI" id="CHEBI:57524"/>
        <dbReference type="EC" id="2.6.1.52"/>
    </reaction>
</comment>
<dbReference type="GO" id="GO:0030170">
    <property type="term" value="F:pyridoxal phosphate binding"/>
    <property type="evidence" value="ECO:0007669"/>
    <property type="project" value="UniProtKB-UniRule"/>
</dbReference>
<dbReference type="AlphaFoldDB" id="A0A3N1PH59"/>
<dbReference type="Gene3D" id="3.90.1150.10">
    <property type="entry name" value="Aspartate Aminotransferase, domain 1"/>
    <property type="match status" value="1"/>
</dbReference>
<dbReference type="InterPro" id="IPR000192">
    <property type="entry name" value="Aminotrans_V_dom"/>
</dbReference>
<evidence type="ECO:0000256" key="9">
    <source>
        <dbReference type="ARBA" id="ARBA00023299"/>
    </source>
</evidence>
<dbReference type="InterPro" id="IPR022278">
    <property type="entry name" value="Pser_aminoTfrase"/>
</dbReference>
<dbReference type="InterPro" id="IPR015421">
    <property type="entry name" value="PyrdxlP-dep_Trfase_major"/>
</dbReference>
<evidence type="ECO:0000259" key="13">
    <source>
        <dbReference type="Pfam" id="PF00266"/>
    </source>
</evidence>
<evidence type="ECO:0000256" key="5">
    <source>
        <dbReference type="ARBA" id="ARBA00022605"/>
    </source>
</evidence>
<accession>A0A3N1PH59</accession>
<comment type="similarity">
    <text evidence="3 12">Belongs to the class-V pyridoxal-phosphate-dependent aminotransferase family. SerC subfamily.</text>
</comment>
<feature type="binding site" evidence="12">
    <location>
        <position position="30"/>
    </location>
    <ligand>
        <name>L-glutamate</name>
        <dbReference type="ChEBI" id="CHEBI:29985"/>
    </ligand>
</feature>
<comment type="pathway">
    <text evidence="1 12">Cofactor biosynthesis; pyridoxine 5'-phosphate biosynthesis; pyridoxine 5'-phosphate from D-erythrose 4-phosphate: step 3/5.</text>
</comment>
<dbReference type="GO" id="GO:0008615">
    <property type="term" value="P:pyridoxine biosynthetic process"/>
    <property type="evidence" value="ECO:0007669"/>
    <property type="project" value="UniProtKB-UniRule"/>
</dbReference>
<dbReference type="EMBL" id="RJUL01000004">
    <property type="protein sequence ID" value="ROQ27409.1"/>
    <property type="molecule type" value="Genomic_DNA"/>
</dbReference>
<keyword evidence="8 12" id="KW-0664">Pyridoxine biosynthesis</keyword>
<dbReference type="FunFam" id="3.90.1150.10:FF:000006">
    <property type="entry name" value="Phosphoserine aminotransferase"/>
    <property type="match status" value="1"/>
</dbReference>
<feature type="binding site" evidence="12">
    <location>
        <begin position="222"/>
        <end position="223"/>
    </location>
    <ligand>
        <name>pyridoxal 5'-phosphate</name>
        <dbReference type="ChEBI" id="CHEBI:597326"/>
    </ligand>
</feature>
<proteinExistence type="inferred from homology"/>
<evidence type="ECO:0000256" key="7">
    <source>
        <dbReference type="ARBA" id="ARBA00022898"/>
    </source>
</evidence>
<gene>
    <name evidence="12" type="primary">serC</name>
    <name evidence="14" type="ORF">EDC28_10457</name>
</gene>
<comment type="pathway">
    <text evidence="2 12">Amino-acid biosynthesis; L-serine biosynthesis; L-serine from 3-phospho-D-glycerate: step 2/3.</text>
</comment>
<dbReference type="NCBIfam" id="NF003764">
    <property type="entry name" value="PRK05355.1"/>
    <property type="match status" value="1"/>
</dbReference>
<dbReference type="GO" id="GO:0006564">
    <property type="term" value="P:L-serine biosynthetic process"/>
    <property type="evidence" value="ECO:0007669"/>
    <property type="project" value="UniProtKB-UniRule"/>
</dbReference>
<evidence type="ECO:0000256" key="1">
    <source>
        <dbReference type="ARBA" id="ARBA00004915"/>
    </source>
</evidence>
<reference evidence="14 15" key="1">
    <citation type="submission" date="2018-11" db="EMBL/GenBank/DDBJ databases">
        <title>Genomic Encyclopedia of Type Strains, Phase IV (KMG-IV): sequencing the most valuable type-strain genomes for metagenomic binning, comparative biology and taxonomic classification.</title>
        <authorList>
            <person name="Goeker M."/>
        </authorList>
    </citation>
    <scope>NUCLEOTIDE SEQUENCE [LARGE SCALE GENOMIC DNA]</scope>
    <source>
        <strain evidence="14 15">DSM 21945</strain>
    </source>
</reference>
<feature type="binding site" evidence="12">
    <location>
        <position position="158"/>
    </location>
    <ligand>
        <name>pyridoxal 5'-phosphate</name>
        <dbReference type="ChEBI" id="CHEBI:597326"/>
    </ligand>
</feature>
<comment type="subcellular location">
    <subcellularLocation>
        <location evidence="12">Cytoplasm</location>
    </subcellularLocation>
</comment>
<protein>
    <recommendedName>
        <fullName evidence="12">Phosphoserine aminotransferase</fullName>
        <ecNumber evidence="12">2.6.1.52</ecNumber>
    </recommendedName>
    <alternativeName>
        <fullName evidence="12">Phosphohydroxythreonine aminotransferase</fullName>
        <shortName evidence="12">PSAT</shortName>
    </alternativeName>
</protein>
<dbReference type="InterPro" id="IPR015424">
    <property type="entry name" value="PyrdxlP-dep_Trfase"/>
</dbReference>
<dbReference type="InterPro" id="IPR015422">
    <property type="entry name" value="PyrdxlP-dep_Trfase_small"/>
</dbReference>
<dbReference type="UniPathway" id="UPA00244">
    <property type="reaction ID" value="UER00311"/>
</dbReference>
<keyword evidence="9 12" id="KW-0718">Serine biosynthesis</keyword>
<name>A0A3N1PH59_9GAMM</name>
<keyword evidence="7 12" id="KW-0663">Pyridoxal phosphate</keyword>
<organism evidence="14 15">
    <name type="scientific">Gallaecimonas pentaromativorans</name>
    <dbReference type="NCBI Taxonomy" id="584787"/>
    <lineage>
        <taxon>Bacteria</taxon>
        <taxon>Pseudomonadati</taxon>
        <taxon>Pseudomonadota</taxon>
        <taxon>Gammaproteobacteria</taxon>
        <taxon>Enterobacterales</taxon>
        <taxon>Gallaecimonadaceae</taxon>
        <taxon>Gallaecimonas</taxon>
    </lineage>
</organism>
<dbReference type="STRING" id="584787.GCA_001247655_02498"/>
<comment type="caution">
    <text evidence="14">The sequence shown here is derived from an EMBL/GenBank/DDBJ whole genome shotgun (WGS) entry which is preliminary data.</text>
</comment>
<evidence type="ECO:0000256" key="6">
    <source>
        <dbReference type="ARBA" id="ARBA00022679"/>
    </source>
</evidence>
<feature type="binding site" evidence="12">
    <location>
        <position position="181"/>
    </location>
    <ligand>
        <name>pyridoxal 5'-phosphate</name>
        <dbReference type="ChEBI" id="CHEBI:597326"/>
    </ligand>
</feature>
<evidence type="ECO:0000256" key="10">
    <source>
        <dbReference type="ARBA" id="ARBA00047630"/>
    </source>
</evidence>
<keyword evidence="4 12" id="KW-0032">Aminotransferase</keyword>
<dbReference type="FunFam" id="3.40.640.10:FF:000010">
    <property type="entry name" value="Phosphoserine aminotransferase"/>
    <property type="match status" value="1"/>
</dbReference>
<evidence type="ECO:0000256" key="4">
    <source>
        <dbReference type="ARBA" id="ARBA00022576"/>
    </source>
</evidence>
<evidence type="ECO:0000313" key="14">
    <source>
        <dbReference type="EMBL" id="ROQ27409.1"/>
    </source>
</evidence>
<dbReference type="GO" id="GO:0004648">
    <property type="term" value="F:O-phospho-L-serine:2-oxoglutarate aminotransferase activity"/>
    <property type="evidence" value="ECO:0007669"/>
    <property type="project" value="UniProtKB-UniRule"/>
</dbReference>
<dbReference type="UniPathway" id="UPA00135">
    <property type="reaction ID" value="UER00197"/>
</dbReference>
<evidence type="ECO:0000256" key="3">
    <source>
        <dbReference type="ARBA" id="ARBA00006904"/>
    </source>
</evidence>
<dbReference type="NCBIfam" id="TIGR01364">
    <property type="entry name" value="serC_1"/>
    <property type="match status" value="1"/>
</dbReference>
<evidence type="ECO:0000256" key="12">
    <source>
        <dbReference type="HAMAP-Rule" id="MF_00160"/>
    </source>
</evidence>
<dbReference type="EC" id="2.6.1.52" evidence="12"/>
<dbReference type="GO" id="GO:0005737">
    <property type="term" value="C:cytoplasm"/>
    <property type="evidence" value="ECO:0007669"/>
    <property type="project" value="UniProtKB-SubCell"/>
</dbReference>
<dbReference type="Pfam" id="PF00266">
    <property type="entry name" value="Aminotran_5"/>
    <property type="match status" value="1"/>
</dbReference>
<keyword evidence="5 12" id="KW-0028">Amino-acid biosynthesis</keyword>
<dbReference type="PANTHER" id="PTHR43247:SF1">
    <property type="entry name" value="PHOSPHOSERINE AMINOTRANSFERASE"/>
    <property type="match status" value="1"/>
</dbReference>
<dbReference type="PIRSF" id="PIRSF000525">
    <property type="entry name" value="SerC"/>
    <property type="match status" value="1"/>
</dbReference>
<dbReference type="Gene3D" id="3.40.640.10">
    <property type="entry name" value="Type I PLP-dependent aspartate aminotransferase-like (Major domain)"/>
    <property type="match status" value="1"/>
</dbReference>
<dbReference type="Proteomes" id="UP000268033">
    <property type="component" value="Unassembled WGS sequence"/>
</dbReference>
<dbReference type="PANTHER" id="PTHR43247">
    <property type="entry name" value="PHOSPHOSERINE AMINOTRANSFERASE"/>
    <property type="match status" value="1"/>
</dbReference>
<feature type="binding site" evidence="12">
    <location>
        <position position="139"/>
    </location>
    <ligand>
        <name>pyridoxal 5'-phosphate</name>
        <dbReference type="ChEBI" id="CHEBI:597326"/>
    </ligand>
</feature>
<evidence type="ECO:0000256" key="8">
    <source>
        <dbReference type="ARBA" id="ARBA00023096"/>
    </source>
</evidence>
<evidence type="ECO:0000256" key="11">
    <source>
        <dbReference type="ARBA" id="ARBA00049007"/>
    </source>
</evidence>
<feature type="modified residue" description="N6-(pyridoxal phosphate)lysine" evidence="12">
    <location>
        <position position="182"/>
    </location>
</feature>
<comment type="cofactor">
    <cofactor evidence="12">
        <name>pyridoxal 5'-phosphate</name>
        <dbReference type="ChEBI" id="CHEBI:597326"/>
    </cofactor>
    <text evidence="12">Binds 1 pyridoxal phosphate per subunit.</text>
</comment>
<feature type="domain" description="Aminotransferase class V" evidence="13">
    <location>
        <begin position="2"/>
        <end position="333"/>
    </location>
</feature>
<keyword evidence="6 12" id="KW-0808">Transferase</keyword>
<comment type="catalytic activity">
    <reaction evidence="10 12">
        <text>4-(phosphooxy)-L-threonine + 2-oxoglutarate = (R)-3-hydroxy-2-oxo-4-phosphooxybutanoate + L-glutamate</text>
        <dbReference type="Rhea" id="RHEA:16573"/>
        <dbReference type="ChEBI" id="CHEBI:16810"/>
        <dbReference type="ChEBI" id="CHEBI:29985"/>
        <dbReference type="ChEBI" id="CHEBI:58452"/>
        <dbReference type="ChEBI" id="CHEBI:58538"/>
        <dbReference type="EC" id="2.6.1.52"/>
    </reaction>
</comment>
<dbReference type="HAMAP" id="MF_00160">
    <property type="entry name" value="SerC_aminotrans_5"/>
    <property type="match status" value="1"/>
</dbReference>
<dbReference type="SUPFAM" id="SSF53383">
    <property type="entry name" value="PLP-dependent transferases"/>
    <property type="match status" value="1"/>
</dbReference>